<dbReference type="GO" id="GO:0016618">
    <property type="term" value="F:hydroxypyruvate reductase [NAD(P)H] activity"/>
    <property type="evidence" value="ECO:0007669"/>
    <property type="project" value="TreeGrafter"/>
</dbReference>
<dbReference type="eggNOG" id="KOG0069">
    <property type="taxonomic scope" value="Eukaryota"/>
</dbReference>
<dbReference type="Proteomes" id="UP000030645">
    <property type="component" value="Unassembled WGS sequence"/>
</dbReference>
<dbReference type="EMBL" id="KE345101">
    <property type="protein sequence ID" value="EXB93777.1"/>
    <property type="molecule type" value="Genomic_DNA"/>
</dbReference>
<evidence type="ECO:0000313" key="3">
    <source>
        <dbReference type="EMBL" id="EXB93774.1"/>
    </source>
</evidence>
<dbReference type="GO" id="GO:0051287">
    <property type="term" value="F:NAD binding"/>
    <property type="evidence" value="ECO:0007669"/>
    <property type="project" value="InterPro"/>
</dbReference>
<dbReference type="PANTHER" id="PTHR10996:SF235">
    <property type="entry name" value="GLYOXYLATE_HYDROXYPYRUVATE REDUCTASE A HPR2-LIKE"/>
    <property type="match status" value="1"/>
</dbReference>
<dbReference type="Pfam" id="PF00389">
    <property type="entry name" value="2-Hacid_dh"/>
    <property type="match status" value="1"/>
</dbReference>
<dbReference type="Gene3D" id="3.40.50.720">
    <property type="entry name" value="NAD(P)-binding Rossmann-like Domain"/>
    <property type="match status" value="1"/>
</dbReference>
<organism evidence="3 5">
    <name type="scientific">Morus notabilis</name>
    <dbReference type="NCBI Taxonomy" id="981085"/>
    <lineage>
        <taxon>Eukaryota</taxon>
        <taxon>Viridiplantae</taxon>
        <taxon>Streptophyta</taxon>
        <taxon>Embryophyta</taxon>
        <taxon>Tracheophyta</taxon>
        <taxon>Spermatophyta</taxon>
        <taxon>Magnoliopsida</taxon>
        <taxon>eudicotyledons</taxon>
        <taxon>Gunneridae</taxon>
        <taxon>Pentapetalae</taxon>
        <taxon>rosids</taxon>
        <taxon>fabids</taxon>
        <taxon>Rosales</taxon>
        <taxon>Moraceae</taxon>
        <taxon>Moreae</taxon>
        <taxon>Morus</taxon>
    </lineage>
</organism>
<gene>
    <name evidence="3" type="ORF">L484_010913</name>
    <name evidence="4" type="ORF">L484_010916</name>
</gene>
<accession>W9RRU7</accession>
<dbReference type="OrthoDB" id="298012at2759"/>
<dbReference type="KEGG" id="mnt:21394199"/>
<evidence type="ECO:0000313" key="5">
    <source>
        <dbReference type="Proteomes" id="UP000030645"/>
    </source>
</evidence>
<evidence type="ECO:0000256" key="1">
    <source>
        <dbReference type="ARBA" id="ARBA00023002"/>
    </source>
</evidence>
<name>W9RRU7_9ROSA</name>
<dbReference type="AlphaFoldDB" id="W9RRU7"/>
<dbReference type="STRING" id="981085.W9RRU7"/>
<dbReference type="KEGG" id="mnt:21394196"/>
<sequence>MDGIGVLTTCPMFNYLEVELKKHFKFFKLWRYPSMAEFLGENVDSVQAVVGNTKIGADTVLIGSLPRLRIVASYSMGLDKIDMRKCEEREIRVTNSPDTLTDDVANKTYDWAYFGGD</sequence>
<dbReference type="InterPro" id="IPR050223">
    <property type="entry name" value="D-isomer_2-hydroxyacid_DH"/>
</dbReference>
<reference evidence="5" key="1">
    <citation type="submission" date="2013-01" db="EMBL/GenBank/DDBJ databases">
        <title>Draft Genome Sequence of a Mulberry Tree, Morus notabilis C.K. Schneid.</title>
        <authorList>
            <person name="He N."/>
            <person name="Zhao S."/>
        </authorList>
    </citation>
    <scope>NUCLEOTIDE SEQUENCE</scope>
</reference>
<feature type="domain" description="D-isomer specific 2-hydroxyacid dehydrogenase catalytic" evidence="2">
    <location>
        <begin position="26"/>
        <end position="106"/>
    </location>
</feature>
<reference evidence="3" key="2">
    <citation type="submission" date="2013-06" db="EMBL/GenBank/DDBJ databases">
        <title>Draft Genome Sequence of a Mulberry Tree, Morus notabilis C.K. Schn.</title>
        <authorList>
            <person name="He N."/>
            <person name="Zhao S."/>
        </authorList>
    </citation>
    <scope>NUCLEOTIDE SEQUENCE</scope>
</reference>
<dbReference type="PANTHER" id="PTHR10996">
    <property type="entry name" value="2-HYDROXYACID DEHYDROGENASE-RELATED"/>
    <property type="match status" value="1"/>
</dbReference>
<evidence type="ECO:0000313" key="4">
    <source>
        <dbReference type="EMBL" id="EXB93777.1"/>
    </source>
</evidence>
<keyword evidence="1" id="KW-0560">Oxidoreductase</keyword>
<dbReference type="GO" id="GO:0030267">
    <property type="term" value="F:glyoxylate reductase (NADPH) activity"/>
    <property type="evidence" value="ECO:0007669"/>
    <property type="project" value="TreeGrafter"/>
</dbReference>
<dbReference type="InterPro" id="IPR006139">
    <property type="entry name" value="D-isomer_2_OHA_DH_cat_dom"/>
</dbReference>
<keyword evidence="5" id="KW-1185">Reference proteome</keyword>
<protein>
    <submittedName>
        <fullName evidence="3">Glyoxylate reductase</fullName>
    </submittedName>
</protein>
<dbReference type="GO" id="GO:0005829">
    <property type="term" value="C:cytosol"/>
    <property type="evidence" value="ECO:0007669"/>
    <property type="project" value="TreeGrafter"/>
</dbReference>
<proteinExistence type="predicted"/>
<evidence type="ECO:0000259" key="2">
    <source>
        <dbReference type="Pfam" id="PF00389"/>
    </source>
</evidence>
<dbReference type="SUPFAM" id="SSF52283">
    <property type="entry name" value="Formate/glycerate dehydrogenase catalytic domain-like"/>
    <property type="match status" value="1"/>
</dbReference>
<dbReference type="EMBL" id="KE345101">
    <property type="protein sequence ID" value="EXB93774.1"/>
    <property type="molecule type" value="Genomic_DNA"/>
</dbReference>